<dbReference type="EMBL" id="PVLV01000270">
    <property type="protein sequence ID" value="PRH77907.1"/>
    <property type="molecule type" value="Genomic_DNA"/>
</dbReference>
<dbReference type="OrthoDB" id="4412570at2"/>
<protein>
    <submittedName>
        <fullName evidence="2">Uncharacterized protein</fullName>
    </submittedName>
</protein>
<dbReference type="RefSeq" id="WP_105869923.1">
    <property type="nucleotide sequence ID" value="NZ_PVLV01000270.1"/>
</dbReference>
<reference evidence="2 3" key="1">
    <citation type="submission" date="2018-03" db="EMBL/GenBank/DDBJ databases">
        <title>Novel Streptomyces sp. from soil.</title>
        <authorList>
            <person name="Tan G.Y.A."/>
            <person name="Lee Z.Y."/>
        </authorList>
    </citation>
    <scope>NUCLEOTIDE SEQUENCE [LARGE SCALE GENOMIC DNA]</scope>
    <source>
        <strain evidence="2 3">ST5x</strain>
    </source>
</reference>
<evidence type="ECO:0000313" key="3">
    <source>
        <dbReference type="Proteomes" id="UP000239322"/>
    </source>
</evidence>
<name>A0A2S9PU92_9ACTN</name>
<organism evidence="2 3">
    <name type="scientific">Streptomyces solincola</name>
    <dbReference type="NCBI Taxonomy" id="2100817"/>
    <lineage>
        <taxon>Bacteria</taxon>
        <taxon>Bacillati</taxon>
        <taxon>Actinomycetota</taxon>
        <taxon>Actinomycetes</taxon>
        <taxon>Kitasatosporales</taxon>
        <taxon>Streptomycetaceae</taxon>
        <taxon>Streptomyces</taxon>
    </lineage>
</organism>
<accession>A0A2S9PU92</accession>
<evidence type="ECO:0000313" key="2">
    <source>
        <dbReference type="EMBL" id="PRH77907.1"/>
    </source>
</evidence>
<gene>
    <name evidence="2" type="ORF">C6N75_17980</name>
</gene>
<sequence length="62" mass="6241">MSAQIGQDGSVSTLVTLKDATAPTEHRFSLHLPDGAQASVAEDGGVVAGDQDGELLGTFSSP</sequence>
<proteinExistence type="predicted"/>
<feature type="region of interest" description="Disordered" evidence="1">
    <location>
        <begin position="41"/>
        <end position="62"/>
    </location>
</feature>
<dbReference type="AlphaFoldDB" id="A0A2S9PU92"/>
<keyword evidence="3" id="KW-1185">Reference proteome</keyword>
<evidence type="ECO:0000256" key="1">
    <source>
        <dbReference type="SAM" id="MobiDB-lite"/>
    </source>
</evidence>
<dbReference type="Proteomes" id="UP000239322">
    <property type="component" value="Unassembled WGS sequence"/>
</dbReference>
<comment type="caution">
    <text evidence="2">The sequence shown here is derived from an EMBL/GenBank/DDBJ whole genome shotgun (WGS) entry which is preliminary data.</text>
</comment>